<dbReference type="InterPro" id="IPR019587">
    <property type="entry name" value="Polyketide_cyclase/dehydratase"/>
</dbReference>
<dbReference type="CDD" id="cd07821">
    <property type="entry name" value="PYR_PYL_RCAR_like"/>
    <property type="match status" value="1"/>
</dbReference>
<proteinExistence type="predicted"/>
<protein>
    <submittedName>
        <fullName evidence="1">SRPBCC family protein</fullName>
    </submittedName>
</protein>
<dbReference type="Proteomes" id="UP001500063">
    <property type="component" value="Unassembled WGS sequence"/>
</dbReference>
<keyword evidence="2" id="KW-1185">Reference proteome</keyword>
<gene>
    <name evidence="1" type="ORF">GCM10010319_33710</name>
</gene>
<evidence type="ECO:0000313" key="1">
    <source>
        <dbReference type="EMBL" id="GAA0353793.1"/>
    </source>
</evidence>
<dbReference type="Gene3D" id="3.30.530.20">
    <property type="match status" value="1"/>
</dbReference>
<organism evidence="1 2">
    <name type="scientific">Streptomyces blastmyceticus</name>
    <dbReference type="NCBI Taxonomy" id="68180"/>
    <lineage>
        <taxon>Bacteria</taxon>
        <taxon>Bacillati</taxon>
        <taxon>Actinomycetota</taxon>
        <taxon>Actinomycetes</taxon>
        <taxon>Kitasatosporales</taxon>
        <taxon>Streptomycetaceae</taxon>
        <taxon>Streptomyces</taxon>
    </lineage>
</organism>
<dbReference type="Pfam" id="PF10604">
    <property type="entry name" value="Polyketide_cyc2"/>
    <property type="match status" value="1"/>
</dbReference>
<name>A0ABN0X301_9ACTN</name>
<dbReference type="RefSeq" id="WP_344118559.1">
    <property type="nucleotide sequence ID" value="NZ_BAAABW010000017.1"/>
</dbReference>
<dbReference type="InterPro" id="IPR023393">
    <property type="entry name" value="START-like_dom_sf"/>
</dbReference>
<accession>A0ABN0X301</accession>
<comment type="caution">
    <text evidence="1">The sequence shown here is derived from an EMBL/GenBank/DDBJ whole genome shotgun (WGS) entry which is preliminary data.</text>
</comment>
<dbReference type="EMBL" id="BAAABW010000017">
    <property type="protein sequence ID" value="GAA0353793.1"/>
    <property type="molecule type" value="Genomic_DNA"/>
</dbReference>
<reference evidence="2" key="1">
    <citation type="journal article" date="2019" name="Int. J. Syst. Evol. Microbiol.">
        <title>The Global Catalogue of Microorganisms (GCM) 10K type strain sequencing project: providing services to taxonomists for standard genome sequencing and annotation.</title>
        <authorList>
            <consortium name="The Broad Institute Genomics Platform"/>
            <consortium name="The Broad Institute Genome Sequencing Center for Infectious Disease"/>
            <person name="Wu L."/>
            <person name="Ma J."/>
        </authorList>
    </citation>
    <scope>NUCLEOTIDE SEQUENCE [LARGE SCALE GENOMIC DNA]</scope>
    <source>
        <strain evidence="2">JCM 4565</strain>
    </source>
</reference>
<sequence>MSCSYVVTSHSSANPDAVFAVLVHATTWPVWSAIDSVEFEGGDPEGPQQVGDMRVFRTGRAISRERIVELVTDRRFEYENVSGPFRSYRGTVELAQAPQGGTAITWSAAFEPKLRLSGPFWRWYLTRFMQRMADGLAAYAEAPTDGSSGVC</sequence>
<dbReference type="SUPFAM" id="SSF55961">
    <property type="entry name" value="Bet v1-like"/>
    <property type="match status" value="1"/>
</dbReference>
<evidence type="ECO:0000313" key="2">
    <source>
        <dbReference type="Proteomes" id="UP001500063"/>
    </source>
</evidence>